<dbReference type="PROSITE" id="PS00666">
    <property type="entry name" value="DHDPS_2"/>
    <property type="match status" value="1"/>
</dbReference>
<dbReference type="eggNOG" id="COG0329">
    <property type="taxonomic scope" value="Bacteria"/>
</dbReference>
<name>D2PLV8_KRIFD</name>
<gene>
    <name evidence="7" type="ordered locus">Kfla_3480</name>
</gene>
<proteinExistence type="inferred from homology"/>
<accession>D2PLV8</accession>
<feature type="binding site" evidence="6">
    <location>
        <position position="197"/>
    </location>
    <ligand>
        <name>pyruvate</name>
        <dbReference type="ChEBI" id="CHEBI:15361"/>
    </ligand>
</feature>
<dbReference type="RefSeq" id="WP_012921094.1">
    <property type="nucleotide sequence ID" value="NC_013729.1"/>
</dbReference>
<feature type="active site" description="Schiff-base intermediate with substrate" evidence="5">
    <location>
        <position position="154"/>
    </location>
</feature>
<organism evidence="7 8">
    <name type="scientific">Kribbella flavida (strain DSM 17836 / JCM 10339 / NBRC 14399)</name>
    <dbReference type="NCBI Taxonomy" id="479435"/>
    <lineage>
        <taxon>Bacteria</taxon>
        <taxon>Bacillati</taxon>
        <taxon>Actinomycetota</taxon>
        <taxon>Actinomycetes</taxon>
        <taxon>Propionibacteriales</taxon>
        <taxon>Kribbellaceae</taxon>
        <taxon>Kribbella</taxon>
    </lineage>
</organism>
<reference evidence="8" key="1">
    <citation type="submission" date="2009-09" db="EMBL/GenBank/DDBJ databases">
        <title>The complete genome of Kribbella flavida DSM 17836.</title>
        <authorList>
            <consortium name="US DOE Joint Genome Institute (JGI-PGF)"/>
            <person name="Lucas S."/>
            <person name="Copeland A."/>
            <person name="Lapidus A."/>
            <person name="Glavina del Rio T."/>
            <person name="Dalin E."/>
            <person name="Tice H."/>
            <person name="Bruce D."/>
            <person name="Goodwin L."/>
            <person name="Pitluck S."/>
            <person name="Kyrpides N."/>
            <person name="Mavromatis K."/>
            <person name="Ivanova N."/>
            <person name="Saunders E."/>
            <person name="Brettin T."/>
            <person name="Detter J.C."/>
            <person name="Han C."/>
            <person name="Larimer F."/>
            <person name="Land M."/>
            <person name="Hauser L."/>
            <person name="Markowitz V."/>
            <person name="Cheng J.-F."/>
            <person name="Hugenholtz P."/>
            <person name="Woyke T."/>
            <person name="Wu D."/>
            <person name="Pukall R."/>
            <person name="Klenk H.-P."/>
            <person name="Eisen J.A."/>
        </authorList>
    </citation>
    <scope>NUCLEOTIDE SEQUENCE [LARGE SCALE GENOMIC DNA]</scope>
    <source>
        <strain evidence="8">DSM 17836 / JCM 10339 / NBRC 14399</strain>
    </source>
</reference>
<evidence type="ECO:0000256" key="2">
    <source>
        <dbReference type="ARBA" id="ARBA00023239"/>
    </source>
</evidence>
<dbReference type="InterPro" id="IPR002220">
    <property type="entry name" value="DapA-like"/>
</dbReference>
<protein>
    <submittedName>
        <fullName evidence="7">Dihydrodipicolinate synthetase</fullName>
    </submittedName>
</protein>
<dbReference type="SMART" id="SM01130">
    <property type="entry name" value="DHDPS"/>
    <property type="match status" value="1"/>
</dbReference>
<dbReference type="EMBL" id="CP001736">
    <property type="protein sequence ID" value="ADB32538.1"/>
    <property type="molecule type" value="Genomic_DNA"/>
</dbReference>
<dbReference type="Gene3D" id="3.20.20.70">
    <property type="entry name" value="Aldolase class I"/>
    <property type="match status" value="1"/>
</dbReference>
<evidence type="ECO:0000313" key="7">
    <source>
        <dbReference type="EMBL" id="ADB32538.1"/>
    </source>
</evidence>
<keyword evidence="2 4" id="KW-0456">Lyase</keyword>
<feature type="active site" description="Proton donor/acceptor" evidence="5">
    <location>
        <position position="126"/>
    </location>
</feature>
<evidence type="ECO:0000313" key="8">
    <source>
        <dbReference type="Proteomes" id="UP000007967"/>
    </source>
</evidence>
<dbReference type="SUPFAM" id="SSF51569">
    <property type="entry name" value="Aldolase"/>
    <property type="match status" value="1"/>
</dbReference>
<dbReference type="AlphaFoldDB" id="D2PLV8"/>
<evidence type="ECO:0000256" key="3">
    <source>
        <dbReference type="ARBA" id="ARBA00023270"/>
    </source>
</evidence>
<dbReference type="PIRSF" id="PIRSF001365">
    <property type="entry name" value="DHDPS"/>
    <property type="match status" value="1"/>
</dbReference>
<feature type="binding site" evidence="6">
    <location>
        <position position="46"/>
    </location>
    <ligand>
        <name>pyruvate</name>
        <dbReference type="ChEBI" id="CHEBI:15361"/>
    </ligand>
</feature>
<evidence type="ECO:0000256" key="4">
    <source>
        <dbReference type="PIRNR" id="PIRNR001365"/>
    </source>
</evidence>
<keyword evidence="3" id="KW-0704">Schiff base</keyword>
<evidence type="ECO:0000256" key="6">
    <source>
        <dbReference type="PIRSR" id="PIRSR001365-2"/>
    </source>
</evidence>
<dbReference type="PANTHER" id="PTHR12128:SF66">
    <property type="entry name" value="4-HYDROXY-2-OXOGLUTARATE ALDOLASE, MITOCHONDRIAL"/>
    <property type="match status" value="1"/>
</dbReference>
<dbReference type="STRING" id="479435.Kfla_3480"/>
<dbReference type="GO" id="GO:0008840">
    <property type="term" value="F:4-hydroxy-tetrahydrodipicolinate synthase activity"/>
    <property type="evidence" value="ECO:0007669"/>
    <property type="project" value="TreeGrafter"/>
</dbReference>
<dbReference type="InterPro" id="IPR013785">
    <property type="entry name" value="Aldolase_TIM"/>
</dbReference>
<dbReference type="HOGENOM" id="CLU_049343_7_1_11"/>
<comment type="similarity">
    <text evidence="1 4">Belongs to the DapA family.</text>
</comment>
<dbReference type="PANTHER" id="PTHR12128">
    <property type="entry name" value="DIHYDRODIPICOLINATE SYNTHASE"/>
    <property type="match status" value="1"/>
</dbReference>
<sequence>MTLTGLFVPLITPYAADGTLALDALGNLARQLLADGATGLVALGTTGEPESLTPPERRAVVEVAARACREYSAPLVVGGADPALLARDEVVAALSLVPPFVRPGEAGVLAHFTRLAATSPVPLLVYHVPYRTGQTLTADTLHRLAQIPGVAGIKYAGGGIDEQTMLFLGQDHPGFAVLGGDDLFVSPLLALGAQGAILASAHLATRRFADLIARWHTGDVQEARTLGHRLGQLSHAVFAEPNPTVIKGVLHAHGRIPAPDVRLPLLPAGAAAVEAAMDRLDALADDGAVVRAS</sequence>
<dbReference type="Proteomes" id="UP000007967">
    <property type="component" value="Chromosome"/>
</dbReference>
<dbReference type="Pfam" id="PF00701">
    <property type="entry name" value="DHDPS"/>
    <property type="match status" value="1"/>
</dbReference>
<reference evidence="7 8" key="2">
    <citation type="journal article" date="2010" name="Stand. Genomic Sci.">
        <title>Complete genome sequence of Kribbella flavida type strain (IFO 14399).</title>
        <authorList>
            <person name="Pukall R."/>
            <person name="Lapidus A."/>
            <person name="Glavina Del Rio T."/>
            <person name="Copeland A."/>
            <person name="Tice H."/>
            <person name="Cheng J.-F."/>
            <person name="Lucas S."/>
            <person name="Chen F."/>
            <person name="Nolan M."/>
            <person name="LaButti K."/>
            <person name="Pati A."/>
            <person name="Ivanova N."/>
            <person name="Mavrommatis K."/>
            <person name="Mikhailova N."/>
            <person name="Pitluck S."/>
            <person name="Bruce D."/>
            <person name="Goodwin L."/>
            <person name="Land M."/>
            <person name="Hauser L."/>
            <person name="Chang Y.-J."/>
            <person name="Jeffries C.D."/>
            <person name="Chen A."/>
            <person name="Palaniappan K."/>
            <person name="Chain P."/>
            <person name="Rohde M."/>
            <person name="Goeker M."/>
            <person name="Bristow J."/>
            <person name="Eisen J.A."/>
            <person name="Markowitz V."/>
            <person name="Hugenholtz P."/>
            <person name="Kyrpides N.C."/>
            <person name="Klenk H.-P."/>
            <person name="Brettin T."/>
        </authorList>
    </citation>
    <scope>NUCLEOTIDE SEQUENCE [LARGE SCALE GENOMIC DNA]</scope>
    <source>
        <strain evidence="8">DSM 17836 / JCM 10339 / NBRC 14399</strain>
    </source>
</reference>
<dbReference type="KEGG" id="kfl:Kfla_3480"/>
<keyword evidence="8" id="KW-1185">Reference proteome</keyword>
<dbReference type="OrthoDB" id="9782828at2"/>
<dbReference type="PRINTS" id="PR00146">
    <property type="entry name" value="DHPICSNTHASE"/>
</dbReference>
<dbReference type="GO" id="GO:0044281">
    <property type="term" value="P:small molecule metabolic process"/>
    <property type="evidence" value="ECO:0007669"/>
    <property type="project" value="UniProtKB-ARBA"/>
</dbReference>
<evidence type="ECO:0000256" key="1">
    <source>
        <dbReference type="ARBA" id="ARBA00007592"/>
    </source>
</evidence>
<evidence type="ECO:0000256" key="5">
    <source>
        <dbReference type="PIRSR" id="PIRSR001365-1"/>
    </source>
</evidence>
<dbReference type="InterPro" id="IPR020625">
    <property type="entry name" value="Schiff_base-form_aldolases_AS"/>
</dbReference>